<proteinExistence type="predicted"/>
<gene>
    <name evidence="4" type="ORF">GV789_16400</name>
    <name evidence="5" type="ORF">GV794_28320</name>
</gene>
<evidence type="ECO:0000313" key="4">
    <source>
        <dbReference type="EMBL" id="NEW46017.1"/>
    </source>
</evidence>
<dbReference type="EMBL" id="JAAGUZ010000040">
    <property type="protein sequence ID" value="NEW46017.1"/>
    <property type="molecule type" value="Genomic_DNA"/>
</dbReference>
<feature type="compositionally biased region" description="Basic and acidic residues" evidence="1">
    <location>
        <begin position="102"/>
        <end position="115"/>
    </location>
</feature>
<evidence type="ECO:0000259" key="3">
    <source>
        <dbReference type="Pfam" id="PF26527"/>
    </source>
</evidence>
<comment type="caution">
    <text evidence="4">The sequence shown here is derived from an EMBL/GenBank/DDBJ whole genome shotgun (WGS) entry which is preliminary data.</text>
</comment>
<dbReference type="Proteomes" id="UP000468928">
    <property type="component" value="Unassembled WGS sequence"/>
</dbReference>
<organism evidence="4 6">
    <name type="scientific">Nocardia cyriacigeorgica</name>
    <dbReference type="NCBI Taxonomy" id="135487"/>
    <lineage>
        <taxon>Bacteria</taxon>
        <taxon>Bacillati</taxon>
        <taxon>Actinomycetota</taxon>
        <taxon>Actinomycetes</taxon>
        <taxon>Mycobacteriales</taxon>
        <taxon>Nocardiaceae</taxon>
        <taxon>Nocardia</taxon>
    </lineage>
</organism>
<feature type="compositionally biased region" description="Pro residues" evidence="1">
    <location>
        <begin position="70"/>
        <end position="86"/>
    </location>
</feature>
<evidence type="ECO:0000313" key="5">
    <source>
        <dbReference type="EMBL" id="NEW59506.1"/>
    </source>
</evidence>
<dbReference type="Pfam" id="PF26527">
    <property type="entry name" value="DUF8176"/>
    <property type="match status" value="1"/>
</dbReference>
<dbReference type="Proteomes" id="UP000470876">
    <property type="component" value="Unassembled WGS sequence"/>
</dbReference>
<evidence type="ECO:0000256" key="1">
    <source>
        <dbReference type="SAM" id="MobiDB-lite"/>
    </source>
</evidence>
<feature type="region of interest" description="Disordered" evidence="1">
    <location>
        <begin position="1"/>
        <end position="151"/>
    </location>
</feature>
<dbReference type="AlphaFoldDB" id="A0A6P1D6E4"/>
<feature type="transmembrane region" description="Helical" evidence="2">
    <location>
        <begin position="180"/>
        <end position="202"/>
    </location>
</feature>
<feature type="domain" description="DUF8176" evidence="3">
    <location>
        <begin position="223"/>
        <end position="340"/>
    </location>
</feature>
<sequence length="343" mass="35450">MGVSGDGEGKDSGSGGSDFGPPVGDFGPPVSDFGPPLSDFGPPTTGGPDVGWKAESAPEKPGLTWRPAGEPAPEPPPSVPAPPPQFRAPDSSAFLDNQPRAPRPEPADMGEDRTVRLSTTDDETWWNQPTKSGEPPAPPAEPAQEPGLSWADDPIAKRLTPQSVSEALARPTKPKRPMGPIIAGSAAVVAVLVALTLTIVLMTGDDSDAESAQAPATTSAALSCPASKDGNVTVGNGPGDTASGAGAILGYQHAFYATRDGAKAHSFAAPGANLLPVADLQQVIDGEIPQGTTYCLRMTERESAVFDVDLTEHRPDGTTFVYRQTVQTVDQGGKHLILAILDR</sequence>
<accession>A0A6P1D6E4</accession>
<name>A0A6P1D6E4_9NOCA</name>
<evidence type="ECO:0000313" key="7">
    <source>
        <dbReference type="Proteomes" id="UP000470876"/>
    </source>
</evidence>
<reference evidence="6 7" key="1">
    <citation type="submission" date="2020-01" db="EMBL/GenBank/DDBJ databases">
        <title>Genetics and antimicrobial susceptibilities of Nocardia species isolated from the soil; a comparison with species isolated from humans.</title>
        <authorList>
            <person name="Carrasco G."/>
            <person name="Monzon S."/>
            <person name="Sansegundo M."/>
            <person name="Garcia E."/>
            <person name="Garrido N."/>
            <person name="Medina M.J."/>
            <person name="Villalon P."/>
            <person name="Ramirez-Arocha A.C."/>
            <person name="Jimenez P."/>
            <person name="Cuesta I."/>
            <person name="Valdezate S."/>
        </authorList>
    </citation>
    <scope>NUCLEOTIDE SEQUENCE [LARGE SCALE GENOMIC DNA]</scope>
    <source>
        <strain evidence="4 6">CNM20110639</strain>
        <strain evidence="5 7">CNM20110649</strain>
    </source>
</reference>
<evidence type="ECO:0000256" key="2">
    <source>
        <dbReference type="SAM" id="Phobius"/>
    </source>
</evidence>
<protein>
    <recommendedName>
        <fullName evidence="3">DUF8176 domain-containing protein</fullName>
    </recommendedName>
</protein>
<keyword evidence="2" id="KW-1133">Transmembrane helix</keyword>
<dbReference type="InterPro" id="IPR058489">
    <property type="entry name" value="DUF8176"/>
</dbReference>
<keyword evidence="2" id="KW-0812">Transmembrane</keyword>
<feature type="compositionally biased region" description="Low complexity" evidence="1">
    <location>
        <begin position="19"/>
        <end position="32"/>
    </location>
</feature>
<keyword evidence="7" id="KW-1185">Reference proteome</keyword>
<evidence type="ECO:0000313" key="6">
    <source>
        <dbReference type="Proteomes" id="UP000468928"/>
    </source>
</evidence>
<dbReference type="EMBL" id="JAAGUX010000106">
    <property type="protein sequence ID" value="NEW59506.1"/>
    <property type="molecule type" value="Genomic_DNA"/>
</dbReference>
<feature type="compositionally biased region" description="Gly residues" evidence="1">
    <location>
        <begin position="1"/>
        <end position="18"/>
    </location>
</feature>
<keyword evidence="2" id="KW-0472">Membrane</keyword>